<reference evidence="1" key="1">
    <citation type="submission" date="2023-03" db="EMBL/GenBank/DDBJ databases">
        <title>Massive genome expansion in bonnet fungi (Mycena s.s.) driven by repeated elements and novel gene families across ecological guilds.</title>
        <authorList>
            <consortium name="Lawrence Berkeley National Laboratory"/>
            <person name="Harder C.B."/>
            <person name="Miyauchi S."/>
            <person name="Viragh M."/>
            <person name="Kuo A."/>
            <person name="Thoen E."/>
            <person name="Andreopoulos B."/>
            <person name="Lu D."/>
            <person name="Skrede I."/>
            <person name="Drula E."/>
            <person name="Henrissat B."/>
            <person name="Morin E."/>
            <person name="Kohler A."/>
            <person name="Barry K."/>
            <person name="LaButti K."/>
            <person name="Morin E."/>
            <person name="Salamov A."/>
            <person name="Lipzen A."/>
            <person name="Mereny Z."/>
            <person name="Hegedus B."/>
            <person name="Baldrian P."/>
            <person name="Stursova M."/>
            <person name="Weitz H."/>
            <person name="Taylor A."/>
            <person name="Grigoriev I.V."/>
            <person name="Nagy L.G."/>
            <person name="Martin F."/>
            <person name="Kauserud H."/>
        </authorList>
    </citation>
    <scope>NUCLEOTIDE SEQUENCE</scope>
    <source>
        <strain evidence="1">CBHHK182m</strain>
    </source>
</reference>
<name>A0AAD7GVX8_9AGAR</name>
<organism evidence="1 2">
    <name type="scientific">Mycena metata</name>
    <dbReference type="NCBI Taxonomy" id="1033252"/>
    <lineage>
        <taxon>Eukaryota</taxon>
        <taxon>Fungi</taxon>
        <taxon>Dikarya</taxon>
        <taxon>Basidiomycota</taxon>
        <taxon>Agaricomycotina</taxon>
        <taxon>Agaricomycetes</taxon>
        <taxon>Agaricomycetidae</taxon>
        <taxon>Agaricales</taxon>
        <taxon>Marasmiineae</taxon>
        <taxon>Mycenaceae</taxon>
        <taxon>Mycena</taxon>
    </lineage>
</organism>
<dbReference type="InterPro" id="IPR029058">
    <property type="entry name" value="AB_hydrolase_fold"/>
</dbReference>
<evidence type="ECO:0000313" key="2">
    <source>
        <dbReference type="Proteomes" id="UP001215598"/>
    </source>
</evidence>
<dbReference type="Proteomes" id="UP001215598">
    <property type="component" value="Unassembled WGS sequence"/>
</dbReference>
<comment type="caution">
    <text evidence="1">The sequence shown here is derived from an EMBL/GenBank/DDBJ whole genome shotgun (WGS) entry which is preliminary data.</text>
</comment>
<dbReference type="SUPFAM" id="SSF53474">
    <property type="entry name" value="alpha/beta-Hydrolases"/>
    <property type="match status" value="1"/>
</dbReference>
<evidence type="ECO:0000313" key="1">
    <source>
        <dbReference type="EMBL" id="KAJ7706532.1"/>
    </source>
</evidence>
<dbReference type="AlphaFoldDB" id="A0AAD7GVX8"/>
<dbReference type="Gene3D" id="3.40.50.1820">
    <property type="entry name" value="alpha/beta hydrolase"/>
    <property type="match status" value="1"/>
</dbReference>
<dbReference type="EMBL" id="JARKIB010000458">
    <property type="protein sequence ID" value="KAJ7706532.1"/>
    <property type="molecule type" value="Genomic_DNA"/>
</dbReference>
<protein>
    <submittedName>
        <fullName evidence="1">Uncharacterized protein</fullName>
    </submittedName>
</protein>
<gene>
    <name evidence="1" type="ORF">B0H16DRAFT_1635132</name>
</gene>
<accession>A0AAD7GVX8</accession>
<keyword evidence="2" id="KW-1185">Reference proteome</keyword>
<sequence>MTITRILFSLSNTNITTDEFVGYIHSNPQFKRLAAFEGEYVFNCTRRFLLEHVSKTQNTWINFINTLDPNRSGTKANASQTVFWPKWNTSTSDGLLDPGVINVTSENFRVDAIQFLLGLLLEEASG</sequence>
<proteinExistence type="predicted"/>